<organism evidence="2 3">
    <name type="scientific">Noviherbaspirillum autotrophicum</name>
    <dbReference type="NCBI Taxonomy" id="709839"/>
    <lineage>
        <taxon>Bacteria</taxon>
        <taxon>Pseudomonadati</taxon>
        <taxon>Pseudomonadota</taxon>
        <taxon>Betaproteobacteria</taxon>
        <taxon>Burkholderiales</taxon>
        <taxon>Oxalobacteraceae</taxon>
        <taxon>Noviherbaspirillum</taxon>
    </lineage>
</organism>
<comment type="caution">
    <text evidence="2">The sequence shown here is derived from an EMBL/GenBank/DDBJ whole genome shotgun (WGS) entry which is preliminary data.</text>
</comment>
<dbReference type="Gene3D" id="1.10.3210.10">
    <property type="entry name" value="Hypothetical protein af1432"/>
    <property type="match status" value="1"/>
</dbReference>
<dbReference type="EMBL" id="JWJG01000028">
    <property type="protein sequence ID" value="KIF80574.1"/>
    <property type="molecule type" value="Genomic_DNA"/>
</dbReference>
<reference evidence="2 3" key="1">
    <citation type="submission" date="2014-12" db="EMBL/GenBank/DDBJ databases">
        <title>Denitrispirillum autotrophicum gen. nov., sp. nov., Denitrifying, Facultatively Autotrophic Bacteria Isolated from Rice Paddy Soil.</title>
        <authorList>
            <person name="Ishii S."/>
            <person name="Ashida N."/>
            <person name="Ohno H."/>
            <person name="Otsuka S."/>
            <person name="Yokota A."/>
            <person name="Senoo K."/>
        </authorList>
    </citation>
    <scope>NUCLEOTIDE SEQUENCE [LARGE SCALE GENOMIC DNA]</scope>
    <source>
        <strain evidence="2 3">TSA66</strain>
    </source>
</reference>
<dbReference type="PANTHER" id="PTHR45228:SF4">
    <property type="entry name" value="LIPOPROTEIN"/>
    <property type="match status" value="1"/>
</dbReference>
<dbReference type="SMART" id="SM00471">
    <property type="entry name" value="HDc"/>
    <property type="match status" value="1"/>
</dbReference>
<sequence length="199" mass="22251">MQDLSDFSASRRYTEALAVALHERDPYTSLHCDRVIALSMELGAACDLPGNELAMLAVSASFHDIGKIGIPDYVLRKPGGFTPDEWEIMKTHPARGERILRATMLPDAGMIGTVVRHHHEQFDGSGYPDGLAQHDIPLMSRILSVADSYDAMASSRVYHRKRTHDEVLAVMQTEVNRKFDPAVFEQFARVIERSASRTQ</sequence>
<gene>
    <name evidence="2" type="ORF">TSA66_06705</name>
</gene>
<dbReference type="Proteomes" id="UP000031572">
    <property type="component" value="Unassembled WGS sequence"/>
</dbReference>
<dbReference type="STRING" id="709839.TSA66_06705"/>
<evidence type="ECO:0000313" key="2">
    <source>
        <dbReference type="EMBL" id="KIF80574.1"/>
    </source>
</evidence>
<dbReference type="Pfam" id="PF13487">
    <property type="entry name" value="HD_5"/>
    <property type="match status" value="1"/>
</dbReference>
<dbReference type="InterPro" id="IPR037522">
    <property type="entry name" value="HD_GYP_dom"/>
</dbReference>
<dbReference type="CDD" id="cd00077">
    <property type="entry name" value="HDc"/>
    <property type="match status" value="1"/>
</dbReference>
<protein>
    <recommendedName>
        <fullName evidence="1">HD-GYP domain-containing protein</fullName>
    </recommendedName>
</protein>
<dbReference type="AlphaFoldDB" id="A0A0C2BKQ7"/>
<dbReference type="PANTHER" id="PTHR45228">
    <property type="entry name" value="CYCLIC DI-GMP PHOSPHODIESTERASE TM_0186-RELATED"/>
    <property type="match status" value="1"/>
</dbReference>
<dbReference type="RefSeq" id="WP_040039478.1">
    <property type="nucleotide sequence ID" value="NZ_JWJG01000028.1"/>
</dbReference>
<dbReference type="PROSITE" id="PS51832">
    <property type="entry name" value="HD_GYP"/>
    <property type="match status" value="1"/>
</dbReference>
<keyword evidence="3" id="KW-1185">Reference proteome</keyword>
<name>A0A0C2BKQ7_9BURK</name>
<accession>A0A0C2BKQ7</accession>
<evidence type="ECO:0000259" key="1">
    <source>
        <dbReference type="PROSITE" id="PS51832"/>
    </source>
</evidence>
<feature type="domain" description="HD-GYP" evidence="1">
    <location>
        <begin position="6"/>
        <end position="199"/>
    </location>
</feature>
<dbReference type="InterPro" id="IPR052020">
    <property type="entry name" value="Cyclic_di-GMP/3'3'-cGAMP_PDE"/>
</dbReference>
<dbReference type="SUPFAM" id="SSF109604">
    <property type="entry name" value="HD-domain/PDEase-like"/>
    <property type="match status" value="1"/>
</dbReference>
<dbReference type="OrthoDB" id="9763857at2"/>
<evidence type="ECO:0000313" key="3">
    <source>
        <dbReference type="Proteomes" id="UP000031572"/>
    </source>
</evidence>
<proteinExistence type="predicted"/>
<dbReference type="GO" id="GO:0008081">
    <property type="term" value="F:phosphoric diester hydrolase activity"/>
    <property type="evidence" value="ECO:0007669"/>
    <property type="project" value="UniProtKB-ARBA"/>
</dbReference>
<dbReference type="InterPro" id="IPR003607">
    <property type="entry name" value="HD/PDEase_dom"/>
</dbReference>